<evidence type="ECO:0000313" key="2">
    <source>
        <dbReference type="EMBL" id="KAJ7020825.1"/>
    </source>
</evidence>
<evidence type="ECO:0000313" key="1">
    <source>
        <dbReference type="EMBL" id="KAJ7016617.1"/>
    </source>
</evidence>
<evidence type="ECO:0000313" key="3">
    <source>
        <dbReference type="EMBL" id="KAJ7032260.1"/>
    </source>
</evidence>
<keyword evidence="4" id="KW-1185">Reference proteome</keyword>
<proteinExistence type="predicted"/>
<dbReference type="EMBL" id="JARJCM010000480">
    <property type="protein sequence ID" value="KAJ7016617.1"/>
    <property type="molecule type" value="Genomic_DNA"/>
</dbReference>
<dbReference type="Proteomes" id="UP001218188">
    <property type="component" value="Unassembled WGS sequence"/>
</dbReference>
<name>A0AAD6STE7_9AGAR</name>
<protein>
    <submittedName>
        <fullName evidence="3">Uncharacterized protein</fullName>
    </submittedName>
</protein>
<evidence type="ECO:0000313" key="4">
    <source>
        <dbReference type="Proteomes" id="UP001218188"/>
    </source>
</evidence>
<gene>
    <name evidence="3" type="ORF">C8F04DRAFT_1235435</name>
    <name evidence="2" type="ORF">C8F04DRAFT_1241696</name>
    <name evidence="1" type="ORF">C8F04DRAFT_1244886</name>
</gene>
<organism evidence="3 4">
    <name type="scientific">Mycena alexandri</name>
    <dbReference type="NCBI Taxonomy" id="1745969"/>
    <lineage>
        <taxon>Eukaryota</taxon>
        <taxon>Fungi</taxon>
        <taxon>Dikarya</taxon>
        <taxon>Basidiomycota</taxon>
        <taxon>Agaricomycotina</taxon>
        <taxon>Agaricomycetes</taxon>
        <taxon>Agaricomycetidae</taxon>
        <taxon>Agaricales</taxon>
        <taxon>Marasmiineae</taxon>
        <taxon>Mycenaceae</taxon>
        <taxon>Mycena</taxon>
    </lineage>
</organism>
<sequence>MGNARWRVFGFLHDTVAGVQMLPTPGTSTRFVADSGAKKKGHSCIYTVNRVSLELRGRIPYRKCPSPAIQMLLFGEIRRAERQAEPGRRGCKERTSYNGGKEVASTQISQADDLNRCVKISRLPTGGIRCPRLVGAICSERGGWWSWWSLTESARTDECGRDLVTWVGRWHSLKLAEAEAQLVPEEAGAERRTSRKPLTPESCVRLNLQEARGV</sequence>
<comment type="caution">
    <text evidence="3">The sequence shown here is derived from an EMBL/GenBank/DDBJ whole genome shotgun (WGS) entry which is preliminary data.</text>
</comment>
<dbReference type="EMBL" id="JARJCM010000074">
    <property type="protein sequence ID" value="KAJ7032260.1"/>
    <property type="molecule type" value="Genomic_DNA"/>
</dbReference>
<reference evidence="3" key="1">
    <citation type="submission" date="2023-03" db="EMBL/GenBank/DDBJ databases">
        <title>Massive genome expansion in bonnet fungi (Mycena s.s.) driven by repeated elements and novel gene families across ecological guilds.</title>
        <authorList>
            <consortium name="Lawrence Berkeley National Laboratory"/>
            <person name="Harder C.B."/>
            <person name="Miyauchi S."/>
            <person name="Viragh M."/>
            <person name="Kuo A."/>
            <person name="Thoen E."/>
            <person name="Andreopoulos B."/>
            <person name="Lu D."/>
            <person name="Skrede I."/>
            <person name="Drula E."/>
            <person name="Henrissat B."/>
            <person name="Morin E."/>
            <person name="Kohler A."/>
            <person name="Barry K."/>
            <person name="LaButti K."/>
            <person name="Morin E."/>
            <person name="Salamov A."/>
            <person name="Lipzen A."/>
            <person name="Mereny Z."/>
            <person name="Hegedus B."/>
            <person name="Baldrian P."/>
            <person name="Stursova M."/>
            <person name="Weitz H."/>
            <person name="Taylor A."/>
            <person name="Grigoriev I.V."/>
            <person name="Nagy L.G."/>
            <person name="Martin F."/>
            <person name="Kauserud H."/>
        </authorList>
    </citation>
    <scope>NUCLEOTIDE SEQUENCE</scope>
    <source>
        <strain evidence="3">CBHHK200</strain>
    </source>
</reference>
<dbReference type="AlphaFoldDB" id="A0AAD6STE7"/>
<accession>A0AAD6STE7</accession>
<dbReference type="EMBL" id="JARJCM010000249">
    <property type="protein sequence ID" value="KAJ7020825.1"/>
    <property type="molecule type" value="Genomic_DNA"/>
</dbReference>